<dbReference type="OrthoDB" id="2471753at2"/>
<dbReference type="RefSeq" id="WP_036624207.1">
    <property type="nucleotide sequence ID" value="NZ_JAKOBR010000102.1"/>
</dbReference>
<keyword evidence="1" id="KW-0175">Coiled coil</keyword>
<protein>
    <recommendedName>
        <fullName evidence="4">DUF1878 family protein</fullName>
    </recommendedName>
</protein>
<accession>A0A090ZPG6</accession>
<evidence type="ECO:0000313" key="3">
    <source>
        <dbReference type="Proteomes" id="UP000029278"/>
    </source>
</evidence>
<dbReference type="AlphaFoldDB" id="A0A090ZPG6"/>
<dbReference type="EMBL" id="JMQA01000001">
    <property type="protein sequence ID" value="KFN12338.1"/>
    <property type="molecule type" value="Genomic_DNA"/>
</dbReference>
<name>A0A090ZPG6_PAEMA</name>
<organism evidence="2 3">
    <name type="scientific">Paenibacillus macerans</name>
    <name type="common">Bacillus macerans</name>
    <dbReference type="NCBI Taxonomy" id="44252"/>
    <lineage>
        <taxon>Bacteria</taxon>
        <taxon>Bacillati</taxon>
        <taxon>Bacillota</taxon>
        <taxon>Bacilli</taxon>
        <taxon>Bacillales</taxon>
        <taxon>Paenibacillaceae</taxon>
        <taxon>Paenibacillus</taxon>
    </lineage>
</organism>
<dbReference type="HOGENOM" id="CLU_2094446_0_0_9"/>
<evidence type="ECO:0000256" key="1">
    <source>
        <dbReference type="SAM" id="Coils"/>
    </source>
</evidence>
<dbReference type="Proteomes" id="UP000029278">
    <property type="component" value="Unassembled WGS sequence"/>
</dbReference>
<dbReference type="GeneID" id="77008312"/>
<reference evidence="2 3" key="1">
    <citation type="submission" date="2014-04" db="EMBL/GenBank/DDBJ databases">
        <authorList>
            <person name="Bishop-Lilly K.A."/>
            <person name="Broomall S.M."/>
            <person name="Chain P.S."/>
            <person name="Chertkov O."/>
            <person name="Coyne S.R."/>
            <person name="Daligault H.E."/>
            <person name="Davenport K.W."/>
            <person name="Erkkila T."/>
            <person name="Frey K.G."/>
            <person name="Gibbons H.S."/>
            <person name="Gu W."/>
            <person name="Jaissle J."/>
            <person name="Johnson S.L."/>
            <person name="Koroleva G.I."/>
            <person name="Ladner J.T."/>
            <person name="Lo C.-C."/>
            <person name="Minogue T.D."/>
            <person name="Munk C."/>
            <person name="Palacios G.F."/>
            <person name="Redden C.L."/>
            <person name="Rosenzweig C.N."/>
            <person name="Scholz M.B."/>
            <person name="Teshima H."/>
            <person name="Xu Y."/>
        </authorList>
    </citation>
    <scope>NUCLEOTIDE SEQUENCE [LARGE SCALE GENOMIC DNA]</scope>
    <source>
        <strain evidence="2 3">8244</strain>
    </source>
</reference>
<proteinExistence type="predicted"/>
<gene>
    <name evidence="2" type="ORF">DJ90_2077</name>
</gene>
<evidence type="ECO:0008006" key="4">
    <source>
        <dbReference type="Google" id="ProtNLM"/>
    </source>
</evidence>
<comment type="caution">
    <text evidence="2">The sequence shown here is derived from an EMBL/GenBank/DDBJ whole genome shotgun (WGS) entry which is preliminary data.</text>
</comment>
<evidence type="ECO:0000313" key="2">
    <source>
        <dbReference type="EMBL" id="KFN12338.1"/>
    </source>
</evidence>
<sequence length="118" mass="13968">MSETMEKKVEALEKKVERLELYLQLFRQIVLEPEEYRLWDWIIANELTPDQVTAIKTVLKKHVLIHLDNKPVQLKELKTELIQALSPMQHLMNEKKATELLRSAVKMTPYHALTTYLE</sequence>
<feature type="coiled-coil region" evidence="1">
    <location>
        <begin position="2"/>
        <end position="29"/>
    </location>
</feature>
<keyword evidence="3" id="KW-1185">Reference proteome</keyword>